<sequence length="218" mass="24230">MFPSQRLKTEKRAGFESEKGLGFREKSLSIFPRSRLWSILLVSLGFTICSIFWFALAGNPLHAEITASKGSNGSGTHLAVDASGHASPGASGWQRARLFPEELSIPGNVKFNYSKDGYYPTFDSLVGDVVPGKTRLLNTAEELADARSIAHGLKIWIAPISPLTLKCLKTNDKCDNTLGCWDKRLTLFLNEIMDDVTPEEADFVFIPYFQYCFHYQPG</sequence>
<evidence type="ECO:0000313" key="2">
    <source>
        <dbReference type="EMBL" id="CAE0061463.1"/>
    </source>
</evidence>
<organism evidence="2">
    <name type="scientific">Rhodosorus marinus</name>
    <dbReference type="NCBI Taxonomy" id="101924"/>
    <lineage>
        <taxon>Eukaryota</taxon>
        <taxon>Rhodophyta</taxon>
        <taxon>Stylonematophyceae</taxon>
        <taxon>Stylonematales</taxon>
        <taxon>Stylonemataceae</taxon>
        <taxon>Rhodosorus</taxon>
    </lineage>
</organism>
<name>A0A7S3EM86_9RHOD</name>
<evidence type="ECO:0000256" key="1">
    <source>
        <dbReference type="SAM" id="Phobius"/>
    </source>
</evidence>
<keyword evidence="1" id="KW-0812">Transmembrane</keyword>
<dbReference type="EMBL" id="HBHW01038539">
    <property type="protein sequence ID" value="CAE0061463.1"/>
    <property type="molecule type" value="Transcribed_RNA"/>
</dbReference>
<accession>A0A7S3EM86</accession>
<feature type="transmembrane region" description="Helical" evidence="1">
    <location>
        <begin position="36"/>
        <end position="56"/>
    </location>
</feature>
<keyword evidence="1" id="KW-0472">Membrane</keyword>
<protein>
    <submittedName>
        <fullName evidence="2">Uncharacterized protein</fullName>
    </submittedName>
</protein>
<gene>
    <name evidence="2" type="ORF">RMAR00112_LOCUS29532</name>
</gene>
<dbReference type="AlphaFoldDB" id="A0A7S3EM86"/>
<proteinExistence type="predicted"/>
<keyword evidence="1" id="KW-1133">Transmembrane helix</keyword>
<reference evidence="2" key="1">
    <citation type="submission" date="2021-01" db="EMBL/GenBank/DDBJ databases">
        <authorList>
            <person name="Corre E."/>
            <person name="Pelletier E."/>
            <person name="Niang G."/>
            <person name="Scheremetjew M."/>
            <person name="Finn R."/>
            <person name="Kale V."/>
            <person name="Holt S."/>
            <person name="Cochrane G."/>
            <person name="Meng A."/>
            <person name="Brown T."/>
            <person name="Cohen L."/>
        </authorList>
    </citation>
    <scope>NUCLEOTIDE SEQUENCE</scope>
    <source>
        <strain evidence="2">CCMP 769</strain>
    </source>
</reference>